<keyword evidence="3" id="KW-1185">Reference proteome</keyword>
<feature type="non-terminal residue" evidence="2">
    <location>
        <position position="1"/>
    </location>
</feature>
<feature type="signal peptide" evidence="1">
    <location>
        <begin position="1"/>
        <end position="22"/>
    </location>
</feature>
<comment type="caution">
    <text evidence="2">The sequence shown here is derived from an EMBL/GenBank/DDBJ whole genome shotgun (WGS) entry which is preliminary data.</text>
</comment>
<evidence type="ECO:0000313" key="3">
    <source>
        <dbReference type="Proteomes" id="UP000594638"/>
    </source>
</evidence>
<dbReference type="Gramene" id="OE9A054688T1">
    <property type="protein sequence ID" value="OE9A054688C1"/>
    <property type="gene ID" value="OE9A054688"/>
</dbReference>
<name>A0A8S0TD42_OLEEU</name>
<organism evidence="2 3">
    <name type="scientific">Olea europaea subsp. europaea</name>
    <dbReference type="NCBI Taxonomy" id="158383"/>
    <lineage>
        <taxon>Eukaryota</taxon>
        <taxon>Viridiplantae</taxon>
        <taxon>Streptophyta</taxon>
        <taxon>Embryophyta</taxon>
        <taxon>Tracheophyta</taxon>
        <taxon>Spermatophyta</taxon>
        <taxon>Magnoliopsida</taxon>
        <taxon>eudicotyledons</taxon>
        <taxon>Gunneridae</taxon>
        <taxon>Pentapetalae</taxon>
        <taxon>asterids</taxon>
        <taxon>lamiids</taxon>
        <taxon>Lamiales</taxon>
        <taxon>Oleaceae</taxon>
        <taxon>Oleeae</taxon>
        <taxon>Olea</taxon>
    </lineage>
</organism>
<dbReference type="EMBL" id="CACTIH010005931">
    <property type="protein sequence ID" value="CAA3003176.1"/>
    <property type="molecule type" value="Genomic_DNA"/>
</dbReference>
<keyword evidence="1" id="KW-0732">Signal</keyword>
<proteinExistence type="predicted"/>
<reference evidence="2 3" key="1">
    <citation type="submission" date="2019-12" db="EMBL/GenBank/DDBJ databases">
        <authorList>
            <person name="Alioto T."/>
            <person name="Alioto T."/>
            <person name="Gomez Garrido J."/>
        </authorList>
    </citation>
    <scope>NUCLEOTIDE SEQUENCE [LARGE SCALE GENOMIC DNA]</scope>
</reference>
<evidence type="ECO:0000313" key="2">
    <source>
        <dbReference type="EMBL" id="CAA3003176.1"/>
    </source>
</evidence>
<gene>
    <name evidence="2" type="ORF">OLEA9_A054688</name>
</gene>
<sequence>GCNSNCSLCSLLLLSLVVDVLGALRSGAKAYSSRRPVTRRLTTVHCPAPRLRQSTHCRGSFLNLVIEFLLLRR</sequence>
<evidence type="ECO:0000256" key="1">
    <source>
        <dbReference type="SAM" id="SignalP"/>
    </source>
</evidence>
<accession>A0A8S0TD42</accession>
<dbReference type="Proteomes" id="UP000594638">
    <property type="component" value="Unassembled WGS sequence"/>
</dbReference>
<dbReference type="AlphaFoldDB" id="A0A8S0TD42"/>
<protein>
    <recommendedName>
        <fullName evidence="4">Secreted protein</fullName>
    </recommendedName>
</protein>
<feature type="non-terminal residue" evidence="2">
    <location>
        <position position="73"/>
    </location>
</feature>
<evidence type="ECO:0008006" key="4">
    <source>
        <dbReference type="Google" id="ProtNLM"/>
    </source>
</evidence>
<feature type="chain" id="PRO_5035939378" description="Secreted protein" evidence="1">
    <location>
        <begin position="23"/>
        <end position="73"/>
    </location>
</feature>